<evidence type="ECO:0000313" key="3">
    <source>
        <dbReference type="EMBL" id="UUY03830.1"/>
    </source>
</evidence>
<name>A0ABY5PH95_9ACTN</name>
<protein>
    <submittedName>
        <fullName evidence="3">Uncharacterized protein</fullName>
    </submittedName>
</protein>
<feature type="signal peptide" evidence="2">
    <location>
        <begin position="1"/>
        <end position="29"/>
    </location>
</feature>
<feature type="compositionally biased region" description="Basic and acidic residues" evidence="1">
    <location>
        <begin position="278"/>
        <end position="289"/>
    </location>
</feature>
<dbReference type="Proteomes" id="UP001058860">
    <property type="component" value="Chromosome"/>
</dbReference>
<dbReference type="EMBL" id="CP088295">
    <property type="protein sequence ID" value="UUY03830.1"/>
    <property type="molecule type" value="Genomic_DNA"/>
</dbReference>
<keyword evidence="4" id="KW-1185">Reference proteome</keyword>
<organism evidence="3 4">
    <name type="scientific">Svornostia abyssi</name>
    <dbReference type="NCBI Taxonomy" id="2898438"/>
    <lineage>
        <taxon>Bacteria</taxon>
        <taxon>Bacillati</taxon>
        <taxon>Actinomycetota</taxon>
        <taxon>Thermoleophilia</taxon>
        <taxon>Solirubrobacterales</taxon>
        <taxon>Baekduiaceae</taxon>
        <taxon>Svornostia</taxon>
    </lineage>
</organism>
<gene>
    <name evidence="3" type="ORF">LRS13_24750</name>
</gene>
<dbReference type="RefSeq" id="WP_353864327.1">
    <property type="nucleotide sequence ID" value="NZ_CP088295.1"/>
</dbReference>
<sequence>MPAHHHRRVTRLALLFTACLLLGAAPAHAALPITFDGLTANTQVTNQFAADGVTFIDPNGTPSSVNERPRVADVGAKANSGTKVALSDCFACEFDHHVILAQLSTFAETASVRVGINTASPVSVQVRLEALNASSTVIGTTTATIGSANFKTLMTVDPAGTDNVAFVRVRTFAVADAGFQLGIDDLTFTTTGTGAAAFSVLPRTSGARVRQGGTTTVPVDVLRFNGSSGNVTLSGQDLPHRRHRRVVCPEPGGRLGGRDIHNDAERLRDGHRRHLHRRLDPRYPGERGRRPVPADQPVHAHRGVRLHGQRDTRRVGRTVRQHDGHRDRLPRAERLRRTGHRGRGGVGRLRGVAGIHGARGRREQRPADDHHDAREPTRHRDGHGPCDEPGPA</sequence>
<keyword evidence="2" id="KW-0732">Signal</keyword>
<reference evidence="4" key="1">
    <citation type="submission" date="2021-11" db="EMBL/GenBank/DDBJ databases">
        <title>Cultivation dependent microbiological survey of springs from the worlds oldest radium mine currently devoted to the extraction of radon-saturated water.</title>
        <authorList>
            <person name="Kapinusova G."/>
            <person name="Smrhova T."/>
            <person name="Strejcek M."/>
            <person name="Suman J."/>
            <person name="Jani K."/>
            <person name="Pajer P."/>
            <person name="Uhlik O."/>
        </authorList>
    </citation>
    <scope>NUCLEOTIDE SEQUENCE [LARGE SCALE GENOMIC DNA]</scope>
    <source>
        <strain evidence="4">J379</strain>
    </source>
</reference>
<feature type="compositionally biased region" description="Basic and acidic residues" evidence="1">
    <location>
        <begin position="256"/>
        <end position="268"/>
    </location>
</feature>
<feature type="region of interest" description="Disordered" evidence="1">
    <location>
        <begin position="248"/>
        <end position="392"/>
    </location>
</feature>
<evidence type="ECO:0000256" key="1">
    <source>
        <dbReference type="SAM" id="MobiDB-lite"/>
    </source>
</evidence>
<feature type="compositionally biased region" description="Basic and acidic residues" evidence="1">
    <location>
        <begin position="360"/>
        <end position="386"/>
    </location>
</feature>
<feature type="compositionally biased region" description="Basic and acidic residues" evidence="1">
    <location>
        <begin position="308"/>
        <end position="336"/>
    </location>
</feature>
<proteinExistence type="predicted"/>
<accession>A0ABY5PH95</accession>
<evidence type="ECO:0000313" key="4">
    <source>
        <dbReference type="Proteomes" id="UP001058860"/>
    </source>
</evidence>
<evidence type="ECO:0000256" key="2">
    <source>
        <dbReference type="SAM" id="SignalP"/>
    </source>
</evidence>
<feature type="chain" id="PRO_5047076205" evidence="2">
    <location>
        <begin position="30"/>
        <end position="392"/>
    </location>
</feature>